<dbReference type="Pfam" id="PF07963">
    <property type="entry name" value="N_methyl"/>
    <property type="match status" value="1"/>
</dbReference>
<keyword evidence="5" id="KW-1185">Reference proteome</keyword>
<evidence type="ECO:0000256" key="1">
    <source>
        <dbReference type="ARBA" id="ARBA00004241"/>
    </source>
</evidence>
<dbReference type="PROSITE" id="PS00409">
    <property type="entry name" value="PROKAR_NTER_METHYL"/>
    <property type="match status" value="1"/>
</dbReference>
<accession>A0ABW9XRR5</accession>
<proteinExistence type="predicted"/>
<evidence type="ECO:0000313" key="5">
    <source>
        <dbReference type="Proteomes" id="UP000665561"/>
    </source>
</evidence>
<keyword evidence="3" id="KW-1133">Transmembrane helix</keyword>
<evidence type="ECO:0000256" key="2">
    <source>
        <dbReference type="ARBA" id="ARBA00023287"/>
    </source>
</evidence>
<keyword evidence="3" id="KW-0472">Membrane</keyword>
<keyword evidence="2" id="KW-0178">Competence</keyword>
<protein>
    <submittedName>
        <fullName evidence="4">Prepilin-type N-terminal cleavage/methylation domain-containing protein</fullName>
    </submittedName>
</protein>
<name>A0ABW9XRR5_9BACL</name>
<dbReference type="InterPro" id="IPR012902">
    <property type="entry name" value="N_methyl_site"/>
</dbReference>
<comment type="caution">
    <text evidence="4">The sequence shown here is derived from an EMBL/GenBank/DDBJ whole genome shotgun (WGS) entry which is preliminary data.</text>
</comment>
<organism evidence="4 5">
    <name type="scientific">Paenibacillus glycinis</name>
    <dbReference type="NCBI Taxonomy" id="2697035"/>
    <lineage>
        <taxon>Bacteria</taxon>
        <taxon>Bacillati</taxon>
        <taxon>Bacillota</taxon>
        <taxon>Bacilli</taxon>
        <taxon>Bacillales</taxon>
        <taxon>Paenibacillaceae</taxon>
        <taxon>Paenibacillus</taxon>
    </lineage>
</organism>
<dbReference type="RefSeq" id="WP_161744166.1">
    <property type="nucleotide sequence ID" value="NZ_JAAAMV010000012.1"/>
</dbReference>
<dbReference type="EMBL" id="JAAAMV010000012">
    <property type="protein sequence ID" value="NBD25352.1"/>
    <property type="molecule type" value="Genomic_DNA"/>
</dbReference>
<sequence>MKRFASFGNGRDNPDARRGERGLTLIELIASLTLMSVVLGVIYASITFGVNAYHKVGIENKLRDEGDLIMSSIISELYRMGPERIAQSSADKDHAIALVMPKIGDEAPEEEMIAFRPNADCKNALFIGNRADVDRLQAEIATESSIVLPETELDERCRADQTADPAAGDGVSSIKLDCFGSPTAQGCGSGLIEIRLKLRQTYGGKDYDMDLESKFGF</sequence>
<feature type="transmembrane region" description="Helical" evidence="3">
    <location>
        <begin position="28"/>
        <end position="53"/>
    </location>
</feature>
<dbReference type="Proteomes" id="UP000665561">
    <property type="component" value="Unassembled WGS sequence"/>
</dbReference>
<dbReference type="NCBIfam" id="TIGR02532">
    <property type="entry name" value="IV_pilin_GFxxxE"/>
    <property type="match status" value="1"/>
</dbReference>
<gene>
    <name evidence="4" type="ORF">GT019_15825</name>
</gene>
<evidence type="ECO:0000256" key="3">
    <source>
        <dbReference type="SAM" id="Phobius"/>
    </source>
</evidence>
<evidence type="ECO:0000313" key="4">
    <source>
        <dbReference type="EMBL" id="NBD25352.1"/>
    </source>
</evidence>
<reference evidence="4 5" key="1">
    <citation type="submission" date="2020-01" db="EMBL/GenBank/DDBJ databases">
        <title>Paenibacillus soybeanensis sp. nov. isolated from the nodules of soybean (Glycine max(L.) Merr).</title>
        <authorList>
            <person name="Wang H."/>
        </authorList>
    </citation>
    <scope>NUCLEOTIDE SEQUENCE [LARGE SCALE GENOMIC DNA]</scope>
    <source>
        <strain evidence="4 5">T1</strain>
    </source>
</reference>
<comment type="subcellular location">
    <subcellularLocation>
        <location evidence="1">Cell surface</location>
    </subcellularLocation>
</comment>
<keyword evidence="3" id="KW-0812">Transmembrane</keyword>